<dbReference type="KEGG" id="rml:FF011L_16230"/>
<dbReference type="SUPFAM" id="SSF54523">
    <property type="entry name" value="Pili subunits"/>
    <property type="match status" value="1"/>
</dbReference>
<sequence length="349" mass="37294">MKNSSLRSRGGFTLVELLVVIAIIGVLVGLLLPAVQAAREAARRMQCSNNLKQLGLAIHNYHDTMNALPPLRDRTVPANPSASWNTQSLSWRPRLLPYIEQNALHDQIDYSNYLWWNSETPNRTAARVVLAAFRCPSDGGNGNVNWTDSTGTRYTGRPTDAGYAATNYFASTGPDSQTRWNGASLGFFNGMSAGSLSDRGSTGSFANITDGLSNTIALSEGVIGFPRIDANPTGSGTGTYAAQLAAYTGTDNTCAGSQSSSTGRGRGNSWMKGYDPSDMSFTTLMAPNSKQWDCHSNTGWAMYAARSQHPSGVLIGVGDGGVRFMSETVNLDTYRALGGSFDGVPAQFE</sequence>
<evidence type="ECO:0000313" key="2">
    <source>
        <dbReference type="EMBL" id="QDS92869.1"/>
    </source>
</evidence>
<name>A0A517MDA5_9BACT</name>
<dbReference type="NCBIfam" id="TIGR02532">
    <property type="entry name" value="IV_pilin_GFxxxE"/>
    <property type="match status" value="1"/>
</dbReference>
<dbReference type="InterPro" id="IPR012902">
    <property type="entry name" value="N_methyl_site"/>
</dbReference>
<dbReference type="EMBL" id="CP036262">
    <property type="protein sequence ID" value="QDS92869.1"/>
    <property type="molecule type" value="Genomic_DNA"/>
</dbReference>
<evidence type="ECO:0000259" key="1">
    <source>
        <dbReference type="Pfam" id="PF07596"/>
    </source>
</evidence>
<accession>A0A517MDA5</accession>
<dbReference type="Pfam" id="PF07596">
    <property type="entry name" value="SBP_bac_10"/>
    <property type="match status" value="1"/>
</dbReference>
<evidence type="ECO:0000313" key="3">
    <source>
        <dbReference type="Proteomes" id="UP000320672"/>
    </source>
</evidence>
<dbReference type="RefSeq" id="WP_145351057.1">
    <property type="nucleotide sequence ID" value="NZ_CP036262.1"/>
</dbReference>
<dbReference type="AlphaFoldDB" id="A0A517MDA5"/>
<dbReference type="PANTHER" id="PTHR30093:SF2">
    <property type="entry name" value="TYPE II SECRETION SYSTEM PROTEIN H"/>
    <property type="match status" value="1"/>
</dbReference>
<gene>
    <name evidence="2" type="ORF">FF011L_16230</name>
</gene>
<dbReference type="Pfam" id="PF07963">
    <property type="entry name" value="N_methyl"/>
    <property type="match status" value="1"/>
</dbReference>
<protein>
    <recommendedName>
        <fullName evidence="1">DUF1559 domain-containing protein</fullName>
    </recommendedName>
</protein>
<dbReference type="Proteomes" id="UP000320672">
    <property type="component" value="Chromosome"/>
</dbReference>
<dbReference type="PROSITE" id="PS00409">
    <property type="entry name" value="PROKAR_NTER_METHYL"/>
    <property type="match status" value="1"/>
</dbReference>
<dbReference type="InterPro" id="IPR045584">
    <property type="entry name" value="Pilin-like"/>
</dbReference>
<proteinExistence type="predicted"/>
<dbReference type="Gene3D" id="3.30.700.10">
    <property type="entry name" value="Glycoprotein, Type 4 Pilin"/>
    <property type="match status" value="1"/>
</dbReference>
<dbReference type="PANTHER" id="PTHR30093">
    <property type="entry name" value="GENERAL SECRETION PATHWAY PROTEIN G"/>
    <property type="match status" value="1"/>
</dbReference>
<dbReference type="InterPro" id="IPR011453">
    <property type="entry name" value="DUF1559"/>
</dbReference>
<reference evidence="2 3" key="1">
    <citation type="submission" date="2019-02" db="EMBL/GenBank/DDBJ databases">
        <title>Deep-cultivation of Planctomycetes and their phenomic and genomic characterization uncovers novel biology.</title>
        <authorList>
            <person name="Wiegand S."/>
            <person name="Jogler M."/>
            <person name="Boedeker C."/>
            <person name="Pinto D."/>
            <person name="Vollmers J."/>
            <person name="Rivas-Marin E."/>
            <person name="Kohn T."/>
            <person name="Peeters S.H."/>
            <person name="Heuer A."/>
            <person name="Rast P."/>
            <person name="Oberbeckmann S."/>
            <person name="Bunk B."/>
            <person name="Jeske O."/>
            <person name="Meyerdierks A."/>
            <person name="Storesund J.E."/>
            <person name="Kallscheuer N."/>
            <person name="Luecker S."/>
            <person name="Lage O.M."/>
            <person name="Pohl T."/>
            <person name="Merkel B.J."/>
            <person name="Hornburger P."/>
            <person name="Mueller R.-W."/>
            <person name="Bruemmer F."/>
            <person name="Labrenz M."/>
            <person name="Spormann A.M."/>
            <person name="Op den Camp H."/>
            <person name="Overmann J."/>
            <person name="Amann R."/>
            <person name="Jetten M.S.M."/>
            <person name="Mascher T."/>
            <person name="Medema M.H."/>
            <person name="Devos D.P."/>
            <person name="Kaster A.-K."/>
            <person name="Ovreas L."/>
            <person name="Rohde M."/>
            <person name="Galperin M.Y."/>
            <person name="Jogler C."/>
        </authorList>
    </citation>
    <scope>NUCLEOTIDE SEQUENCE [LARGE SCALE GENOMIC DNA]</scope>
    <source>
        <strain evidence="2 3">FF011L</strain>
    </source>
</reference>
<feature type="domain" description="DUF1559" evidence="1">
    <location>
        <begin position="36"/>
        <end position="331"/>
    </location>
</feature>
<keyword evidence="3" id="KW-1185">Reference proteome</keyword>
<dbReference type="OrthoDB" id="264135at2"/>
<organism evidence="2 3">
    <name type="scientific">Roseimaritima multifibrata</name>
    <dbReference type="NCBI Taxonomy" id="1930274"/>
    <lineage>
        <taxon>Bacteria</taxon>
        <taxon>Pseudomonadati</taxon>
        <taxon>Planctomycetota</taxon>
        <taxon>Planctomycetia</taxon>
        <taxon>Pirellulales</taxon>
        <taxon>Pirellulaceae</taxon>
        <taxon>Roseimaritima</taxon>
    </lineage>
</organism>